<comment type="caution">
    <text evidence="1">The sequence shown here is derived from an EMBL/GenBank/DDBJ whole genome shotgun (WGS) entry which is preliminary data.</text>
</comment>
<keyword evidence="2" id="KW-1185">Reference proteome</keyword>
<gene>
    <name evidence="1" type="ORF">AVEN_209516_1</name>
</gene>
<evidence type="ECO:0000313" key="1">
    <source>
        <dbReference type="EMBL" id="GBM79186.1"/>
    </source>
</evidence>
<name>A0A4Y2IQE6_ARAVE</name>
<proteinExistence type="predicted"/>
<dbReference type="AlphaFoldDB" id="A0A4Y2IQE6"/>
<dbReference type="Proteomes" id="UP000499080">
    <property type="component" value="Unassembled WGS sequence"/>
</dbReference>
<organism evidence="1 2">
    <name type="scientific">Araneus ventricosus</name>
    <name type="common">Orbweaver spider</name>
    <name type="synonym">Epeira ventricosa</name>
    <dbReference type="NCBI Taxonomy" id="182803"/>
    <lineage>
        <taxon>Eukaryota</taxon>
        <taxon>Metazoa</taxon>
        <taxon>Ecdysozoa</taxon>
        <taxon>Arthropoda</taxon>
        <taxon>Chelicerata</taxon>
        <taxon>Arachnida</taxon>
        <taxon>Araneae</taxon>
        <taxon>Araneomorphae</taxon>
        <taxon>Entelegynae</taxon>
        <taxon>Araneoidea</taxon>
        <taxon>Araneidae</taxon>
        <taxon>Araneus</taxon>
    </lineage>
</organism>
<accession>A0A4Y2IQE6</accession>
<dbReference type="EMBL" id="BGPR01002806">
    <property type="protein sequence ID" value="GBM79186.1"/>
    <property type="molecule type" value="Genomic_DNA"/>
</dbReference>
<reference evidence="1 2" key="1">
    <citation type="journal article" date="2019" name="Sci. Rep.">
        <title>Orb-weaving spider Araneus ventricosus genome elucidates the spidroin gene catalogue.</title>
        <authorList>
            <person name="Kono N."/>
            <person name="Nakamura H."/>
            <person name="Ohtoshi R."/>
            <person name="Moran D.A.P."/>
            <person name="Shinohara A."/>
            <person name="Yoshida Y."/>
            <person name="Fujiwara M."/>
            <person name="Mori M."/>
            <person name="Tomita M."/>
            <person name="Arakawa K."/>
        </authorList>
    </citation>
    <scope>NUCLEOTIDE SEQUENCE [LARGE SCALE GENOMIC DNA]</scope>
</reference>
<sequence>MKERALFFHPSSSWGNFSSAFNAFLPTRRRSSLAHTPSILTHNPLWGLAWPVKEGHMTARELVLDVFGSVFRIIILLKNEATTKRIACIRTHGVLKDVFILKLIHDSLNPPQGTHAKARGASPNHDISTRVLQCWNLVLGVEKSALGTTNPLYPKQHILASITPKDIFLGPVLVRLRPFHTSLAILSRDHRFLDGASSIQCSCLKPTPDSTNRGFGFGGHKAHVHVYRRQVGIDRRKT</sequence>
<evidence type="ECO:0000313" key="2">
    <source>
        <dbReference type="Proteomes" id="UP000499080"/>
    </source>
</evidence>
<protein>
    <submittedName>
        <fullName evidence="1">Uncharacterized protein</fullName>
    </submittedName>
</protein>